<feature type="domain" description="N-acetyltransferase" evidence="1">
    <location>
        <begin position="12"/>
        <end position="167"/>
    </location>
</feature>
<dbReference type="EMBL" id="MFRE01000022">
    <property type="protein sequence ID" value="OGH93747.1"/>
    <property type="molecule type" value="Genomic_DNA"/>
</dbReference>
<dbReference type="Proteomes" id="UP000178254">
    <property type="component" value="Unassembled WGS sequence"/>
</dbReference>
<dbReference type="STRING" id="1798709.A2538_02605"/>
<dbReference type="PROSITE" id="PS51186">
    <property type="entry name" value="GNAT"/>
    <property type="match status" value="1"/>
</dbReference>
<dbReference type="GO" id="GO:0016747">
    <property type="term" value="F:acyltransferase activity, transferring groups other than amino-acyl groups"/>
    <property type="evidence" value="ECO:0007669"/>
    <property type="project" value="InterPro"/>
</dbReference>
<dbReference type="Gene3D" id="3.40.630.30">
    <property type="match status" value="1"/>
</dbReference>
<dbReference type="AlphaFoldDB" id="A0A1F6PC45"/>
<dbReference type="PANTHER" id="PTHR43415">
    <property type="entry name" value="SPERMIDINE N(1)-ACETYLTRANSFERASE"/>
    <property type="match status" value="1"/>
</dbReference>
<organism evidence="2 3">
    <name type="scientific">Candidatus Magasanikbacteria bacterium RIFOXYD2_FULL_41_14</name>
    <dbReference type="NCBI Taxonomy" id="1798709"/>
    <lineage>
        <taxon>Bacteria</taxon>
        <taxon>Candidatus Magasanikiibacteriota</taxon>
    </lineage>
</organism>
<evidence type="ECO:0000313" key="3">
    <source>
        <dbReference type="Proteomes" id="UP000178254"/>
    </source>
</evidence>
<comment type="caution">
    <text evidence="2">The sequence shown here is derived from an EMBL/GenBank/DDBJ whole genome shotgun (WGS) entry which is preliminary data.</text>
</comment>
<accession>A0A1F6PC45</accession>
<protein>
    <recommendedName>
        <fullName evidence="1">N-acetyltransferase domain-containing protein</fullName>
    </recommendedName>
</protein>
<proteinExistence type="predicted"/>
<name>A0A1F6PC45_9BACT</name>
<dbReference type="SUPFAM" id="SSF55729">
    <property type="entry name" value="Acyl-CoA N-acyltransferases (Nat)"/>
    <property type="match status" value="1"/>
</dbReference>
<gene>
    <name evidence="2" type="ORF">A2538_02605</name>
</gene>
<sequence>MNKPIILKGPRVTLRPIKLSDAKDYVGWFRDKEVVKFLGNKLLNIKEKGVRDYFIKEKAKKDVMLWAITVVGAGQIGNVHLGLDKNNKRASLGLVIADKKYWGQGYGPETLKILGDYVFKKLKYNRLELTVFTNNKRAVSAYKKVGFKVEGTLRKYIYAYVLKKYCDEYVMGILKEEWLTK</sequence>
<dbReference type="InterPro" id="IPR016181">
    <property type="entry name" value="Acyl_CoA_acyltransferase"/>
</dbReference>
<evidence type="ECO:0000313" key="2">
    <source>
        <dbReference type="EMBL" id="OGH93747.1"/>
    </source>
</evidence>
<dbReference type="Pfam" id="PF13302">
    <property type="entry name" value="Acetyltransf_3"/>
    <property type="match status" value="1"/>
</dbReference>
<reference evidence="2 3" key="1">
    <citation type="journal article" date="2016" name="Nat. Commun.">
        <title>Thousands of microbial genomes shed light on interconnected biogeochemical processes in an aquifer system.</title>
        <authorList>
            <person name="Anantharaman K."/>
            <person name="Brown C.T."/>
            <person name="Hug L.A."/>
            <person name="Sharon I."/>
            <person name="Castelle C.J."/>
            <person name="Probst A.J."/>
            <person name="Thomas B.C."/>
            <person name="Singh A."/>
            <person name="Wilkins M.J."/>
            <person name="Karaoz U."/>
            <person name="Brodie E.L."/>
            <person name="Williams K.H."/>
            <person name="Hubbard S.S."/>
            <person name="Banfield J.F."/>
        </authorList>
    </citation>
    <scope>NUCLEOTIDE SEQUENCE [LARGE SCALE GENOMIC DNA]</scope>
</reference>
<evidence type="ECO:0000259" key="1">
    <source>
        <dbReference type="PROSITE" id="PS51186"/>
    </source>
</evidence>
<dbReference type="PANTHER" id="PTHR43415:SF3">
    <property type="entry name" value="GNAT-FAMILY ACETYLTRANSFERASE"/>
    <property type="match status" value="1"/>
</dbReference>
<dbReference type="InterPro" id="IPR000182">
    <property type="entry name" value="GNAT_dom"/>
</dbReference>